<evidence type="ECO:0000259" key="1">
    <source>
        <dbReference type="Pfam" id="PF01243"/>
    </source>
</evidence>
<dbReference type="AlphaFoldDB" id="E0U547"/>
<dbReference type="KEGG" id="cyj:Cyan7822_0280"/>
<reference evidence="3" key="1">
    <citation type="journal article" date="2011" name="MBio">
        <title>Novel metabolic attributes of the genus Cyanothece, comprising a group of unicellular nitrogen-fixing Cyanobacteria.</title>
        <authorList>
            <person name="Bandyopadhyay A."/>
            <person name="Elvitigala T."/>
            <person name="Welsh E."/>
            <person name="Stockel J."/>
            <person name="Liberton M."/>
            <person name="Min H."/>
            <person name="Sherman L.A."/>
            <person name="Pakrasi H.B."/>
        </authorList>
    </citation>
    <scope>NUCLEOTIDE SEQUENCE [LARGE SCALE GENOMIC DNA]</scope>
    <source>
        <strain evidence="3">PCC 7822</strain>
    </source>
</reference>
<evidence type="ECO:0000313" key="2">
    <source>
        <dbReference type="EMBL" id="ADN12326.1"/>
    </source>
</evidence>
<dbReference type="Proteomes" id="UP000008206">
    <property type="component" value="Chromosome"/>
</dbReference>
<evidence type="ECO:0000313" key="3">
    <source>
        <dbReference type="Proteomes" id="UP000008206"/>
    </source>
</evidence>
<dbReference type="eggNOG" id="COG3576">
    <property type="taxonomic scope" value="Bacteria"/>
</dbReference>
<proteinExistence type="predicted"/>
<dbReference type="HOGENOM" id="CLU_098597_0_0_3"/>
<dbReference type="PANTHER" id="PTHR42815">
    <property type="entry name" value="FAD-BINDING, PUTATIVE (AFU_ORTHOLOGUE AFUA_6G07600)-RELATED"/>
    <property type="match status" value="1"/>
</dbReference>
<dbReference type="Gene3D" id="2.30.110.10">
    <property type="entry name" value="Electron Transport, Fmn-binding Protein, Chain A"/>
    <property type="match status" value="1"/>
</dbReference>
<protein>
    <submittedName>
        <fullName evidence="2">Pyridoxamine 5'-phosphate oxidase-related FMN-binding protein</fullName>
    </submittedName>
</protein>
<dbReference type="InterPro" id="IPR012349">
    <property type="entry name" value="Split_barrel_FMN-bd"/>
</dbReference>
<accession>E0U547</accession>
<dbReference type="Pfam" id="PF01243">
    <property type="entry name" value="PNPOx_N"/>
    <property type="match status" value="1"/>
</dbReference>
<dbReference type="InterPro" id="IPR011576">
    <property type="entry name" value="Pyridox_Oxase_N"/>
</dbReference>
<dbReference type="EMBL" id="CP002198">
    <property type="protein sequence ID" value="ADN12326.1"/>
    <property type="molecule type" value="Genomic_DNA"/>
</dbReference>
<dbReference type="SUPFAM" id="SSF50475">
    <property type="entry name" value="FMN-binding split barrel"/>
    <property type="match status" value="1"/>
</dbReference>
<sequence length="197" mass="22598">MARNFTNIAFTDGVKATQSCYGSREIYDNFAKRGVSEDVLTAKEIEFIAARDSFYMGTVNSNGWPYIQFRGGPQGFLKVLDEKTLGFVDFNGNQQYLSSGNLKDNNRIFLFLMDYAHRRRLKIWGRAQVIDDNPELLNQLADPNYQAELGRVFLIKMEALDWNCPQHIPIRYSEAEVQEMIAPLAARIRELESQLGQ</sequence>
<keyword evidence="3" id="KW-1185">Reference proteome</keyword>
<dbReference type="PANTHER" id="PTHR42815:SF2">
    <property type="entry name" value="FAD-BINDING, PUTATIVE (AFU_ORTHOLOGUE AFUA_6G07600)-RELATED"/>
    <property type="match status" value="1"/>
</dbReference>
<organism evidence="2 3">
    <name type="scientific">Gloeothece verrucosa (strain PCC 7822)</name>
    <name type="common">Cyanothece sp. (strain PCC 7822)</name>
    <dbReference type="NCBI Taxonomy" id="497965"/>
    <lineage>
        <taxon>Bacteria</taxon>
        <taxon>Bacillati</taxon>
        <taxon>Cyanobacteriota</taxon>
        <taxon>Cyanophyceae</taxon>
        <taxon>Oscillatoriophycideae</taxon>
        <taxon>Chroococcales</taxon>
        <taxon>Aphanothecaceae</taxon>
        <taxon>Gloeothece</taxon>
        <taxon>Gloeothece verrucosa</taxon>
    </lineage>
</organism>
<name>E0U547_GLOV7</name>
<feature type="domain" description="Pyridoxamine 5'-phosphate oxidase N-terminal" evidence="1">
    <location>
        <begin position="46"/>
        <end position="142"/>
    </location>
</feature>
<dbReference type="STRING" id="497965.Cyan7822_0280"/>
<gene>
    <name evidence="2" type="ordered locus">Cyan7822_0280</name>
</gene>
<dbReference type="OrthoDB" id="9796486at2"/>
<dbReference type="RefSeq" id="WP_013320436.1">
    <property type="nucleotide sequence ID" value="NC_014501.1"/>
</dbReference>